<dbReference type="EMBL" id="FUZA01000003">
    <property type="protein sequence ID" value="SKB94806.1"/>
    <property type="molecule type" value="Genomic_DNA"/>
</dbReference>
<gene>
    <name evidence="1" type="ORF">SAMN05660293_03132</name>
</gene>
<accession>A0A1T5FFC1</accession>
<dbReference type="RefSeq" id="WP_082215648.1">
    <property type="nucleotide sequence ID" value="NZ_FUZA01000003.1"/>
</dbReference>
<name>A0A1T5FFC1_9BACT</name>
<protein>
    <submittedName>
        <fullName evidence="1">Uncharacterized protein</fullName>
    </submittedName>
</protein>
<dbReference type="AlphaFoldDB" id="A0A1T5FFC1"/>
<keyword evidence="2" id="KW-1185">Reference proteome</keyword>
<proteinExistence type="predicted"/>
<organism evidence="1 2">
    <name type="scientific">Dyadobacter psychrophilus</name>
    <dbReference type="NCBI Taxonomy" id="651661"/>
    <lineage>
        <taxon>Bacteria</taxon>
        <taxon>Pseudomonadati</taxon>
        <taxon>Bacteroidota</taxon>
        <taxon>Cytophagia</taxon>
        <taxon>Cytophagales</taxon>
        <taxon>Spirosomataceae</taxon>
        <taxon>Dyadobacter</taxon>
    </lineage>
</organism>
<evidence type="ECO:0000313" key="1">
    <source>
        <dbReference type="EMBL" id="SKB94806.1"/>
    </source>
</evidence>
<dbReference type="Proteomes" id="UP000190897">
    <property type="component" value="Unassembled WGS sequence"/>
</dbReference>
<sequence length="103" mass="11191">MKGSSTDPEKPEESTPIESTVNYVKTMFLSGPESNSGKSIEMGVSAILAKTALRRLPPPLNFVVPLVVKNVIVKHGVPEGRELLLKGLRWVKKNTEEKPVPAA</sequence>
<reference evidence="2" key="1">
    <citation type="submission" date="2017-02" db="EMBL/GenBank/DDBJ databases">
        <authorList>
            <person name="Varghese N."/>
            <person name="Submissions S."/>
        </authorList>
    </citation>
    <scope>NUCLEOTIDE SEQUENCE [LARGE SCALE GENOMIC DNA]</scope>
    <source>
        <strain evidence="2">DSM 22270</strain>
    </source>
</reference>
<dbReference type="OrthoDB" id="961300at2"/>
<evidence type="ECO:0000313" key="2">
    <source>
        <dbReference type="Proteomes" id="UP000190897"/>
    </source>
</evidence>